<feature type="region of interest" description="Disordered" evidence="9">
    <location>
        <begin position="133"/>
        <end position="165"/>
    </location>
</feature>
<keyword evidence="4" id="KW-0494">Milk protein</keyword>
<dbReference type="InterPro" id="IPR036880">
    <property type="entry name" value="Kunitz_BPTI_sf"/>
</dbReference>
<protein>
    <recommendedName>
        <fullName evidence="8">Early lactation protein</fullName>
    </recommendedName>
</protein>
<evidence type="ECO:0000256" key="9">
    <source>
        <dbReference type="SAM" id="MobiDB-lite"/>
    </source>
</evidence>
<keyword evidence="11" id="KW-1185">Reference proteome</keyword>
<dbReference type="InterPro" id="IPR002223">
    <property type="entry name" value="Kunitz_BPTI"/>
</dbReference>
<dbReference type="GO" id="GO:0004867">
    <property type="term" value="F:serine-type endopeptidase inhibitor activity"/>
    <property type="evidence" value="ECO:0007669"/>
    <property type="project" value="UniProtKB-KW"/>
</dbReference>
<evidence type="ECO:0000256" key="7">
    <source>
        <dbReference type="ARBA" id="ARBA00043262"/>
    </source>
</evidence>
<dbReference type="FunFam" id="4.10.410.10:FF:000011">
    <property type="entry name" value="Tissue factor pathway inhibitor"/>
    <property type="match status" value="1"/>
</dbReference>
<dbReference type="Pfam" id="PF00014">
    <property type="entry name" value="Kunitz_BPTI"/>
    <property type="match status" value="1"/>
</dbReference>
<dbReference type="Proteomes" id="UP000515140">
    <property type="component" value="Unplaced"/>
</dbReference>
<feature type="compositionally biased region" description="Polar residues" evidence="9">
    <location>
        <begin position="145"/>
        <end position="165"/>
    </location>
</feature>
<dbReference type="SMART" id="SM00131">
    <property type="entry name" value="KU"/>
    <property type="match status" value="1"/>
</dbReference>
<dbReference type="PANTHER" id="PTHR10083:SF376">
    <property type="entry name" value="SERINE PEPTIDASE INHIBITOR, KUNITZ TYPE, 3"/>
    <property type="match status" value="1"/>
</dbReference>
<evidence type="ECO:0000259" key="10">
    <source>
        <dbReference type="PROSITE" id="PS50279"/>
    </source>
</evidence>
<accession>A0A6P5IJI0</accession>
<proteinExistence type="predicted"/>
<evidence type="ECO:0000256" key="5">
    <source>
        <dbReference type="ARBA" id="ARBA00022900"/>
    </source>
</evidence>
<dbReference type="CTD" id="391253"/>
<dbReference type="SUPFAM" id="SSF57362">
    <property type="entry name" value="BPTI-like"/>
    <property type="match status" value="1"/>
</dbReference>
<keyword evidence="3 12" id="KW-0646">Protease inhibitor</keyword>
<dbReference type="GO" id="GO:0005615">
    <property type="term" value="C:extracellular space"/>
    <property type="evidence" value="ECO:0007669"/>
    <property type="project" value="TreeGrafter"/>
</dbReference>
<evidence type="ECO:0000313" key="11">
    <source>
        <dbReference type="Proteomes" id="UP000515140"/>
    </source>
</evidence>
<evidence type="ECO:0000256" key="2">
    <source>
        <dbReference type="ARBA" id="ARBA00022525"/>
    </source>
</evidence>
<keyword evidence="6" id="KW-1015">Disulfide bond</keyword>
<organism evidence="11 12">
    <name type="scientific">Phascolarctos cinereus</name>
    <name type="common">Koala</name>
    <dbReference type="NCBI Taxonomy" id="38626"/>
    <lineage>
        <taxon>Eukaryota</taxon>
        <taxon>Metazoa</taxon>
        <taxon>Chordata</taxon>
        <taxon>Craniata</taxon>
        <taxon>Vertebrata</taxon>
        <taxon>Euteleostomi</taxon>
        <taxon>Mammalia</taxon>
        <taxon>Metatheria</taxon>
        <taxon>Diprotodontia</taxon>
        <taxon>Phascolarctidae</taxon>
        <taxon>Phascolarctos</taxon>
    </lineage>
</organism>
<dbReference type="PRINTS" id="PR00759">
    <property type="entry name" value="BASICPTASE"/>
</dbReference>
<sequence>MAQGVQDTKKIKSLFSKKQNSQGVQTSAFIEEEINLKNPPLPKAVLQDPRRAMGAELRGQDWGLPEGTEFTSSSASHPNFTEPNTWEVLWAGQLVPGHPDMKNLQQACSLLVVQWPFCRTVLWSQGAHWEALEDPEPSGEETCCSGKSKSTWVQSPPRTVTTSLTSGDLPASIPEICTLPQSIGSCRGSFPRYYYNKFARRCERFLYGGCGGNRNNFIFVEQCQLACRENK</sequence>
<keyword evidence="7" id="KW-0421">Lactation</keyword>
<gene>
    <name evidence="12" type="primary">SPINT4</name>
</gene>
<evidence type="ECO:0000256" key="4">
    <source>
        <dbReference type="ARBA" id="ARBA00022743"/>
    </source>
</evidence>
<dbReference type="PANTHER" id="PTHR10083">
    <property type="entry name" value="KUNITZ-TYPE PROTEASE INHIBITOR-RELATED"/>
    <property type="match status" value="1"/>
</dbReference>
<dbReference type="PROSITE" id="PS50279">
    <property type="entry name" value="BPTI_KUNITZ_2"/>
    <property type="match status" value="1"/>
</dbReference>
<dbReference type="CDD" id="cd00109">
    <property type="entry name" value="Kunitz-type"/>
    <property type="match status" value="1"/>
</dbReference>
<dbReference type="AlphaFoldDB" id="A0A6P5IJI0"/>
<reference evidence="12" key="1">
    <citation type="submission" date="2025-08" db="UniProtKB">
        <authorList>
            <consortium name="RefSeq"/>
        </authorList>
    </citation>
    <scope>IDENTIFICATION</scope>
    <source>
        <tissue evidence="12">Spleen</tissue>
    </source>
</reference>
<dbReference type="PROSITE" id="PS00280">
    <property type="entry name" value="BPTI_KUNITZ_1"/>
    <property type="match status" value="1"/>
</dbReference>
<dbReference type="RefSeq" id="XP_020821283.1">
    <property type="nucleotide sequence ID" value="XM_020965624.1"/>
</dbReference>
<feature type="domain" description="BPTI/Kunitz inhibitor" evidence="10">
    <location>
        <begin position="177"/>
        <end position="227"/>
    </location>
</feature>
<evidence type="ECO:0000256" key="1">
    <source>
        <dbReference type="ARBA" id="ARBA00004613"/>
    </source>
</evidence>
<dbReference type="Gene3D" id="4.10.410.10">
    <property type="entry name" value="Pancreatic trypsin inhibitor Kunitz domain"/>
    <property type="match status" value="1"/>
</dbReference>
<dbReference type="GO" id="GO:0007595">
    <property type="term" value="P:lactation"/>
    <property type="evidence" value="ECO:0007669"/>
    <property type="project" value="UniProtKB-KW"/>
</dbReference>
<evidence type="ECO:0000313" key="12">
    <source>
        <dbReference type="RefSeq" id="XP_020821283.1"/>
    </source>
</evidence>
<evidence type="ECO:0000256" key="3">
    <source>
        <dbReference type="ARBA" id="ARBA00022690"/>
    </source>
</evidence>
<evidence type="ECO:0000256" key="8">
    <source>
        <dbReference type="ARBA" id="ARBA00072838"/>
    </source>
</evidence>
<keyword evidence="2" id="KW-0964">Secreted</keyword>
<dbReference type="InterPro" id="IPR020901">
    <property type="entry name" value="Prtase_inh_Kunz-CS"/>
</dbReference>
<comment type="subcellular location">
    <subcellularLocation>
        <location evidence="1">Secreted</location>
    </subcellularLocation>
</comment>
<keyword evidence="5" id="KW-0722">Serine protease inhibitor</keyword>
<dbReference type="InterPro" id="IPR050098">
    <property type="entry name" value="TFPI/VKTCI-like"/>
</dbReference>
<evidence type="ECO:0000256" key="6">
    <source>
        <dbReference type="ARBA" id="ARBA00023157"/>
    </source>
</evidence>
<dbReference type="GeneID" id="110193680"/>
<name>A0A6P5IJI0_PHACI</name>